<accession>A0ABR1XLV4</accession>
<reference evidence="2 3" key="1">
    <citation type="journal article" date="2022" name="G3 (Bethesda)">
        <title>Enemy or ally: a genomic approach to elucidate the lifestyle of Phyllosticta citrichinaensis.</title>
        <authorList>
            <person name="Buijs V.A."/>
            <person name="Groenewald J.Z."/>
            <person name="Haridas S."/>
            <person name="LaButti K.M."/>
            <person name="Lipzen A."/>
            <person name="Martin F.M."/>
            <person name="Barry K."/>
            <person name="Grigoriev I.V."/>
            <person name="Crous P.W."/>
            <person name="Seidl M.F."/>
        </authorList>
    </citation>
    <scope>NUCLEOTIDE SEQUENCE [LARGE SCALE GENOMIC DNA]</scope>
    <source>
        <strain evidence="2 3">CBS 129764</strain>
    </source>
</reference>
<keyword evidence="1" id="KW-1133">Transmembrane helix</keyword>
<organism evidence="2 3">
    <name type="scientific">Phyllosticta citrichinensis</name>
    <dbReference type="NCBI Taxonomy" id="1130410"/>
    <lineage>
        <taxon>Eukaryota</taxon>
        <taxon>Fungi</taxon>
        <taxon>Dikarya</taxon>
        <taxon>Ascomycota</taxon>
        <taxon>Pezizomycotina</taxon>
        <taxon>Dothideomycetes</taxon>
        <taxon>Dothideomycetes incertae sedis</taxon>
        <taxon>Botryosphaeriales</taxon>
        <taxon>Phyllostictaceae</taxon>
        <taxon>Phyllosticta</taxon>
    </lineage>
</organism>
<evidence type="ECO:0000313" key="3">
    <source>
        <dbReference type="Proteomes" id="UP001456524"/>
    </source>
</evidence>
<comment type="caution">
    <text evidence="2">The sequence shown here is derived from an EMBL/GenBank/DDBJ whole genome shotgun (WGS) entry which is preliminary data.</text>
</comment>
<feature type="non-terminal residue" evidence="2">
    <location>
        <position position="178"/>
    </location>
</feature>
<dbReference type="Proteomes" id="UP001456524">
    <property type="component" value="Unassembled WGS sequence"/>
</dbReference>
<evidence type="ECO:0000313" key="2">
    <source>
        <dbReference type="EMBL" id="KAK8159806.1"/>
    </source>
</evidence>
<gene>
    <name evidence="2" type="ORF">IWX90DRAFT_441375</name>
</gene>
<protein>
    <submittedName>
        <fullName evidence="2">Uncharacterized protein</fullName>
    </submittedName>
</protein>
<keyword evidence="1" id="KW-0812">Transmembrane</keyword>
<keyword evidence="1" id="KW-0472">Membrane</keyword>
<name>A0ABR1XLV4_9PEZI</name>
<evidence type="ECO:0000256" key="1">
    <source>
        <dbReference type="SAM" id="Phobius"/>
    </source>
</evidence>
<feature type="transmembrane region" description="Helical" evidence="1">
    <location>
        <begin position="74"/>
        <end position="99"/>
    </location>
</feature>
<keyword evidence="3" id="KW-1185">Reference proteome</keyword>
<dbReference type="EMBL" id="JBBWUH010000008">
    <property type="protein sequence ID" value="KAK8159806.1"/>
    <property type="molecule type" value="Genomic_DNA"/>
</dbReference>
<proteinExistence type="predicted"/>
<feature type="transmembrane region" description="Helical" evidence="1">
    <location>
        <begin position="106"/>
        <end position="124"/>
    </location>
</feature>
<sequence length="178" mass="18854">MHWLQACRGARRAVVAPFRGPKSRTGVRLATGRVCGSRNGRLYLASTVGNVGINSGPGPFDYAVSVSQAGWRCAVLLAFLLACLLACLLAGWMLACLWVHDRRFHLLLSLVACFAGAGVAWSVASPVGSAPLFPSPQSANHGDDSCLLLRAWPSRALFSAVGHGRAERSAVERSLAAR</sequence>